<keyword evidence="2 4" id="KW-0813">Transport</keyword>
<keyword evidence="8" id="KW-1185">Reference proteome</keyword>
<keyword evidence="4" id="KW-0653">Protein transport</keyword>
<evidence type="ECO:0000256" key="1">
    <source>
        <dbReference type="ARBA" id="ARBA00010578"/>
    </source>
</evidence>
<dbReference type="GO" id="GO:0006887">
    <property type="term" value="P:exocytosis"/>
    <property type="evidence" value="ECO:0007669"/>
    <property type="project" value="UniProtKB-KW"/>
</dbReference>
<sequence length="1016" mass="115850">MPDKMKFEDHEVLNYYGIESYNATSWGSSQFDRPENPVIEDIEIKEKFNYEQEAEDSLRNAIDPFTGAPKNTGDSPPRDLDQEDNSSDPVPSKRFYAPVYKDYDPLGLKPSINSALAENRDLIDPSDLSQRGKYFVSHKQFSATDFLLAIHKDASYSDLIHGAKALRLAMSHRSEALKVLVKNNFGRFVEAKNKIDLLYDEMKTHSFGQDQEYGTKKFQDAIKKCTDNAEKIYNPIISRRNKADKIRSTLSVVGRYKFFFNLPHSLIELTRLNKFDSAVREYKKGKILLRQLKFNSGQVGSDLRQATALDFIVDKVWEEVQNSLIELRSALYVHLSQSYRPLDTQEVVIRHLYDLDLEPEEDPVGFYLKKQYLWISEQMEEVHENLSKKQKNLSLSIKPILHSASVEESIEAKENRRAEELLRALHAQGISDYNSDSTVRDEAFVQWRIIFNAIKGISTTLVRCIPDFWRLAEAYIDNKYSSDSDSFQDDSKRKFALSLVENLILEYCSHLFKIMFMHSKSADSEKNNFESKSLGDFIPNTNIRTISMTDVLLSNFEDPAEHHGKLIDIDENPDKVESLASKIQSNLPQTHTILTGYFMTGIVDTVVGSANDISALKISPQLSHILQIMVSQLKSGLLYVLCEYWEEDSKTFHLQETWKLRYGTEHWPQFYVPKRRQQQSSKSSNLDLSSANAADQATERAAKTIANTDIVPLYLRAQQSILGTIEAICTSSSNMPKFSQSYQPSTEFVTSEKFSSKLNAMSYNRTSLVFFDSIHSFLDSLHFLAIHGVVDKRRKSNLANSNSGSNNILPYVNKALLFLVFVHAEILDLVSDTETDLMNSRNKGDFDRGARQLSQQPLIKRVFQTLYADMLMDLTRSFRSVDSFSDKGLMQAVLELLFVSQTLSNYSSPATDECYRLLFGYLSQTYSKSLKSGLKSSHSISDANSSQVSINSDGLRSNKYHRSNENQPGNEDLVGPPESLALANQIKLLPQQWDLIQSLIKKCTRHTSIQFRCFRA</sequence>
<dbReference type="GO" id="GO:0015031">
    <property type="term" value="P:protein transport"/>
    <property type="evidence" value="ECO:0007669"/>
    <property type="project" value="UniProtKB-KW"/>
</dbReference>
<feature type="compositionally biased region" description="Polar residues" evidence="5">
    <location>
        <begin position="942"/>
        <end position="955"/>
    </location>
</feature>
<reference evidence="7 8" key="1">
    <citation type="journal article" date="2016" name="Mol. Biol. Evol.">
        <title>Genome-Wide Survey of Gut Fungi (Harpellales) Reveals the First Horizontally Transferred Ubiquitin Gene from a Mosquito Host.</title>
        <authorList>
            <person name="Wang Y."/>
            <person name="White M.M."/>
            <person name="Kvist S."/>
            <person name="Moncalvo J.M."/>
        </authorList>
    </citation>
    <scope>NUCLEOTIDE SEQUENCE [LARGE SCALE GENOMIC DNA]</scope>
    <source>
        <strain evidence="7 8">ALG-7-W6</strain>
    </source>
</reference>
<dbReference type="GO" id="GO:0006893">
    <property type="term" value="P:Golgi to plasma membrane transport"/>
    <property type="evidence" value="ECO:0007669"/>
    <property type="project" value="UniProtKB-UniRule"/>
</dbReference>
<evidence type="ECO:0000256" key="3">
    <source>
        <dbReference type="ARBA" id="ARBA00022483"/>
    </source>
</evidence>
<dbReference type="AlphaFoldDB" id="A0A1R0GVZ6"/>
<feature type="region of interest" description="Disordered" evidence="5">
    <location>
        <begin position="938"/>
        <end position="976"/>
    </location>
</feature>
<feature type="region of interest" description="Disordered" evidence="5">
    <location>
        <begin position="53"/>
        <end position="93"/>
    </location>
</feature>
<dbReference type="Proteomes" id="UP000187455">
    <property type="component" value="Unassembled WGS sequence"/>
</dbReference>
<evidence type="ECO:0000313" key="8">
    <source>
        <dbReference type="Proteomes" id="UP000187455"/>
    </source>
</evidence>
<organism evidence="7 8">
    <name type="scientific">Smittium mucronatum</name>
    <dbReference type="NCBI Taxonomy" id="133383"/>
    <lineage>
        <taxon>Eukaryota</taxon>
        <taxon>Fungi</taxon>
        <taxon>Fungi incertae sedis</taxon>
        <taxon>Zoopagomycota</taxon>
        <taxon>Kickxellomycotina</taxon>
        <taxon>Harpellomycetes</taxon>
        <taxon>Harpellales</taxon>
        <taxon>Legeriomycetaceae</taxon>
        <taxon>Smittium</taxon>
    </lineage>
</organism>
<dbReference type="Pfam" id="PF15469">
    <property type="entry name" value="Sec5"/>
    <property type="match status" value="2"/>
</dbReference>
<dbReference type="InterPro" id="IPR029175">
    <property type="entry name" value="EXOC2/Sec5"/>
</dbReference>
<accession>A0A1R0GVZ6</accession>
<dbReference type="STRING" id="133383.A0A1R0GVZ6"/>
<feature type="domain" description="Exocyst complex component EXOC2/Sec5 N-terminal" evidence="6">
    <location>
        <begin position="803"/>
        <end position="1014"/>
    </location>
</feature>
<evidence type="ECO:0000256" key="4">
    <source>
        <dbReference type="RuleBase" id="RU365069"/>
    </source>
</evidence>
<dbReference type="GO" id="GO:0000145">
    <property type="term" value="C:exocyst"/>
    <property type="evidence" value="ECO:0007669"/>
    <property type="project" value="UniProtKB-UniRule"/>
</dbReference>
<protein>
    <recommendedName>
        <fullName evidence="4">Exocyst complex component SEC5</fullName>
    </recommendedName>
</protein>
<dbReference type="InterPro" id="IPR039481">
    <property type="entry name" value="EXOC2/Sec5_N_dom"/>
</dbReference>
<proteinExistence type="inferred from homology"/>
<comment type="subunit">
    <text evidence="4">Component of the exocyst complex.</text>
</comment>
<dbReference type="PANTHER" id="PTHR13043">
    <property type="entry name" value="EXOCYST COMPLEX COMPONENT SEC5"/>
    <property type="match status" value="1"/>
</dbReference>
<comment type="caution">
    <text evidence="7">The sequence shown here is derived from an EMBL/GenBank/DDBJ whole genome shotgun (WGS) entry which is preliminary data.</text>
</comment>
<evidence type="ECO:0000259" key="6">
    <source>
        <dbReference type="Pfam" id="PF15469"/>
    </source>
</evidence>
<dbReference type="OrthoDB" id="26242at2759"/>
<keyword evidence="3 4" id="KW-0268">Exocytosis</keyword>
<comment type="function">
    <text evidence="4">Component of the exocyst complex involved in the docking of exocytic vesicles with fusion sites on the plasma membrane.</text>
</comment>
<dbReference type="EMBL" id="LSSL01002812">
    <property type="protein sequence ID" value="OLY81074.1"/>
    <property type="molecule type" value="Genomic_DNA"/>
</dbReference>
<dbReference type="PANTHER" id="PTHR13043:SF1">
    <property type="entry name" value="EXOCYST COMPLEX COMPONENT 2"/>
    <property type="match status" value="1"/>
</dbReference>
<gene>
    <name evidence="7" type="ORF">AYI68_g4826</name>
</gene>
<comment type="similarity">
    <text evidence="1 4">Belongs to the SEC5 family.</text>
</comment>
<name>A0A1R0GVZ6_9FUNG</name>
<evidence type="ECO:0000256" key="5">
    <source>
        <dbReference type="SAM" id="MobiDB-lite"/>
    </source>
</evidence>
<evidence type="ECO:0000256" key="2">
    <source>
        <dbReference type="ARBA" id="ARBA00022448"/>
    </source>
</evidence>
<evidence type="ECO:0000313" key="7">
    <source>
        <dbReference type="EMBL" id="OLY81074.1"/>
    </source>
</evidence>
<feature type="domain" description="Exocyst complex component EXOC2/Sec5 N-terminal" evidence="6">
    <location>
        <begin position="104"/>
        <end position="784"/>
    </location>
</feature>